<sequence>MMSYPIKTTYNGLTILEHDPANSGNRFQIEYSPGSVGAFFKTLEEVKQSIDYQQAVARDEGGKFGY</sequence>
<proteinExistence type="predicted"/>
<organism evidence="1 2">
    <name type="scientific">Pseudomonas wuhanensis</name>
    <dbReference type="NCBI Taxonomy" id="2954098"/>
    <lineage>
        <taxon>Bacteria</taxon>
        <taxon>Pseudomonadati</taxon>
        <taxon>Pseudomonadota</taxon>
        <taxon>Gammaproteobacteria</taxon>
        <taxon>Pseudomonadales</taxon>
        <taxon>Pseudomonadaceae</taxon>
        <taxon>Pseudomonas</taxon>
    </lineage>
</organism>
<dbReference type="RefSeq" id="WP_305483487.1">
    <property type="nucleotide sequence ID" value="NZ_CP117430.1"/>
</dbReference>
<keyword evidence="2" id="KW-1185">Reference proteome</keyword>
<dbReference type="Proteomes" id="UP001230768">
    <property type="component" value="Chromosome"/>
</dbReference>
<evidence type="ECO:0000313" key="1">
    <source>
        <dbReference type="EMBL" id="WLI19638.1"/>
    </source>
</evidence>
<name>A0ABY9GV95_9PSED</name>
<protein>
    <recommendedName>
        <fullName evidence="3">KTSC domain-containing protein</fullName>
    </recommendedName>
</protein>
<evidence type="ECO:0000313" key="2">
    <source>
        <dbReference type="Proteomes" id="UP001230768"/>
    </source>
</evidence>
<gene>
    <name evidence="1" type="ORF">PSH88_06255</name>
</gene>
<evidence type="ECO:0008006" key="3">
    <source>
        <dbReference type="Google" id="ProtNLM"/>
    </source>
</evidence>
<accession>A0ABY9GV95</accession>
<dbReference type="EMBL" id="CP117430">
    <property type="protein sequence ID" value="WLI19638.1"/>
    <property type="molecule type" value="Genomic_DNA"/>
</dbReference>
<reference evidence="1 2" key="1">
    <citation type="submission" date="2023-02" db="EMBL/GenBank/DDBJ databases">
        <title>Evolution of Hrp T3SS in non-pathogenic Pseudomonas fluorescens.</title>
        <authorList>
            <person name="Liao K."/>
            <person name="Wei H."/>
            <person name="Gu Y."/>
        </authorList>
    </citation>
    <scope>NUCLEOTIDE SEQUENCE [LARGE SCALE GENOMIC DNA]</scope>
    <source>
        <strain evidence="1 2">FP607</strain>
    </source>
</reference>